<keyword evidence="2" id="KW-0433">Leucine-rich repeat</keyword>
<dbReference type="Pfam" id="PF00560">
    <property type="entry name" value="LRR_1"/>
    <property type="match status" value="8"/>
</dbReference>
<dbReference type="FunFam" id="3.80.10.10:FF:000095">
    <property type="entry name" value="LRR receptor-like serine/threonine-protein kinase GSO1"/>
    <property type="match status" value="1"/>
</dbReference>
<dbReference type="InParanoid" id="A0A2P5F944"/>
<keyword evidence="8" id="KW-0325">Glycoprotein</keyword>
<keyword evidence="3 9" id="KW-0812">Transmembrane</keyword>
<dbReference type="InterPro" id="IPR001611">
    <property type="entry name" value="Leu-rich_rpt"/>
</dbReference>
<evidence type="ECO:0000256" key="5">
    <source>
        <dbReference type="ARBA" id="ARBA00022737"/>
    </source>
</evidence>
<dbReference type="InterPro" id="IPR003591">
    <property type="entry name" value="Leu-rich_rpt_typical-subtyp"/>
</dbReference>
<evidence type="ECO:0000256" key="9">
    <source>
        <dbReference type="SAM" id="Phobius"/>
    </source>
</evidence>
<dbReference type="EMBL" id="JXTC01000052">
    <property type="protein sequence ID" value="PON94315.1"/>
    <property type="molecule type" value="Genomic_DNA"/>
</dbReference>
<evidence type="ECO:0000256" key="7">
    <source>
        <dbReference type="ARBA" id="ARBA00023136"/>
    </source>
</evidence>
<evidence type="ECO:0000256" key="2">
    <source>
        <dbReference type="ARBA" id="ARBA00022614"/>
    </source>
</evidence>
<keyword evidence="6 9" id="KW-1133">Transmembrane helix</keyword>
<proteinExistence type="predicted"/>
<gene>
    <name evidence="12" type="ORF">TorRG33x02_097890</name>
</gene>
<dbReference type="Pfam" id="PF13855">
    <property type="entry name" value="LRR_8"/>
    <property type="match status" value="2"/>
</dbReference>
<feature type="domain" description="Leucine-rich repeat-containing N-terminal plant-type" evidence="11">
    <location>
        <begin position="33"/>
        <end position="73"/>
    </location>
</feature>
<dbReference type="Gene3D" id="3.80.10.10">
    <property type="entry name" value="Ribonuclease Inhibitor"/>
    <property type="match status" value="6"/>
</dbReference>
<dbReference type="PRINTS" id="PR00019">
    <property type="entry name" value="LEURICHRPT"/>
</dbReference>
<dbReference type="SMART" id="SM00369">
    <property type="entry name" value="LRR_TYP"/>
    <property type="match status" value="9"/>
</dbReference>
<reference evidence="13" key="1">
    <citation type="submission" date="2016-06" db="EMBL/GenBank/DDBJ databases">
        <title>Parallel loss of symbiosis genes in relatives of nitrogen-fixing non-legume Parasponia.</title>
        <authorList>
            <person name="Van Velzen R."/>
            <person name="Holmer R."/>
            <person name="Bu F."/>
            <person name="Rutten L."/>
            <person name="Van Zeijl A."/>
            <person name="Liu W."/>
            <person name="Santuari L."/>
            <person name="Cao Q."/>
            <person name="Sharma T."/>
            <person name="Shen D."/>
            <person name="Roswanjaya Y."/>
            <person name="Wardhani T."/>
            <person name="Kalhor M.S."/>
            <person name="Jansen J."/>
            <person name="Van den Hoogen J."/>
            <person name="Gungor B."/>
            <person name="Hartog M."/>
            <person name="Hontelez J."/>
            <person name="Verver J."/>
            <person name="Yang W.-C."/>
            <person name="Schijlen E."/>
            <person name="Repin R."/>
            <person name="Schilthuizen M."/>
            <person name="Schranz E."/>
            <person name="Heidstra R."/>
            <person name="Miyata K."/>
            <person name="Fedorova E."/>
            <person name="Kohlen W."/>
            <person name="Bisseling T."/>
            <person name="Smit S."/>
            <person name="Geurts R."/>
        </authorList>
    </citation>
    <scope>NUCLEOTIDE SEQUENCE [LARGE SCALE GENOMIC DNA]</scope>
    <source>
        <strain evidence="13">cv. RG33-2</strain>
    </source>
</reference>
<evidence type="ECO:0000256" key="1">
    <source>
        <dbReference type="ARBA" id="ARBA00004167"/>
    </source>
</evidence>
<organism evidence="12 13">
    <name type="scientific">Trema orientale</name>
    <name type="common">Charcoal tree</name>
    <name type="synonym">Celtis orientalis</name>
    <dbReference type="NCBI Taxonomy" id="63057"/>
    <lineage>
        <taxon>Eukaryota</taxon>
        <taxon>Viridiplantae</taxon>
        <taxon>Streptophyta</taxon>
        <taxon>Embryophyta</taxon>
        <taxon>Tracheophyta</taxon>
        <taxon>Spermatophyta</taxon>
        <taxon>Magnoliopsida</taxon>
        <taxon>eudicotyledons</taxon>
        <taxon>Gunneridae</taxon>
        <taxon>Pentapetalae</taxon>
        <taxon>rosids</taxon>
        <taxon>fabids</taxon>
        <taxon>Rosales</taxon>
        <taxon>Cannabaceae</taxon>
        <taxon>Trema</taxon>
    </lineage>
</organism>
<dbReference type="InterPro" id="IPR013210">
    <property type="entry name" value="LRR_N_plant-typ"/>
</dbReference>
<feature type="chain" id="PRO_5015154268" evidence="10">
    <location>
        <begin position="29"/>
        <end position="1128"/>
    </location>
</feature>
<keyword evidence="5" id="KW-0677">Repeat</keyword>
<dbReference type="PANTHER" id="PTHR48065">
    <property type="entry name" value="OS10G0469600 PROTEIN"/>
    <property type="match status" value="1"/>
</dbReference>
<protein>
    <submittedName>
        <fullName evidence="12">LRR domain containing protein</fullName>
    </submittedName>
</protein>
<dbReference type="Proteomes" id="UP000237000">
    <property type="component" value="Unassembled WGS sequence"/>
</dbReference>
<dbReference type="OrthoDB" id="1394818at2759"/>
<dbReference type="AlphaFoldDB" id="A0A2P5F944"/>
<dbReference type="Pfam" id="PF08263">
    <property type="entry name" value="LRRNT_2"/>
    <property type="match status" value="1"/>
</dbReference>
<feature type="transmembrane region" description="Helical" evidence="9">
    <location>
        <begin position="1002"/>
        <end position="1022"/>
    </location>
</feature>
<evidence type="ECO:0000256" key="3">
    <source>
        <dbReference type="ARBA" id="ARBA00022692"/>
    </source>
</evidence>
<accession>A0A2P5F944</accession>
<dbReference type="FunFam" id="3.80.10.10:FF:000041">
    <property type="entry name" value="LRR receptor-like serine/threonine-protein kinase ERECTA"/>
    <property type="match status" value="1"/>
</dbReference>
<evidence type="ECO:0000259" key="11">
    <source>
        <dbReference type="Pfam" id="PF08263"/>
    </source>
</evidence>
<keyword evidence="7 9" id="KW-0472">Membrane</keyword>
<dbReference type="GO" id="GO:0016020">
    <property type="term" value="C:membrane"/>
    <property type="evidence" value="ECO:0007669"/>
    <property type="project" value="UniProtKB-SubCell"/>
</dbReference>
<dbReference type="SMART" id="SM00365">
    <property type="entry name" value="LRR_SD22"/>
    <property type="match status" value="5"/>
</dbReference>
<dbReference type="InterPro" id="IPR025875">
    <property type="entry name" value="Leu-rich_rpt_4"/>
</dbReference>
<dbReference type="PANTHER" id="PTHR48065:SF5">
    <property type="entry name" value="RECEPTOR-LIKE PROTEIN CF-9 HOMOLOG"/>
    <property type="match status" value="1"/>
</dbReference>
<keyword evidence="4 10" id="KW-0732">Signal</keyword>
<feature type="signal peptide" evidence="10">
    <location>
        <begin position="1"/>
        <end position="28"/>
    </location>
</feature>
<evidence type="ECO:0000256" key="10">
    <source>
        <dbReference type="SAM" id="SignalP"/>
    </source>
</evidence>
<evidence type="ECO:0000313" key="12">
    <source>
        <dbReference type="EMBL" id="PON94315.1"/>
    </source>
</evidence>
<sequence>MRIPLLSWLFLIPICLILLGVEIDVVYGQCLSHQQSLLLQLKNDPAFNATESKKLKQWNQSSDCCLWDGVTCDDKGRVTGLSLSNESISGDIDNSSLFNLQHLESLDLSYNNFNSTIPARIGNLTALSYLNLSNAGFGGQIPKEISQLTRLVILDLSTLSFLQISSLKLEDPNLRMLAQNLSQLEELYLDSVNISAAGGEWCQALSSSVTKLQVLSLTNCFLSGPIDQSLENLRSLSVIRLDNNNLNASVPEFFSSFTNLTSLRLSSCGLEGVFPKKIFQVRTLKVIDISNNQLLKGSLPEFQRNNALQRVVLRQTNVSGELPTSIGNLLNLSRLELAYCQFTGRLPNSMEKLTQLAFLDLSVNNFTGPIPSFNMSKNLTELVLSYNGLTGEILSVHWEGLLKLLVLDLRNNLLSGSIPPSLFALPSLQKIQLSFNQFSGQVLEFQTPSSSILETLDLSGNNLEGPLPNSFFELRKLKILSLSSNKFNGTMQFDVIQRLSNLTTLDLSYNSLSVNAWDSSSSLPSFPNISTLKLASCKLTTFPNLKNQSKLVFLDLSDNQIYGEIPNWIWELGNGLLFHLNLSHNHLISLQEPYVLSSSLFVLDLHFNQLHGKIPVLPPVCTYIDFSGNNFSSSIPADIGNYLNITIFFSVSNNKLTGVIPDSICNAIYLQVLDLSDNSLSSKIPECIPAMSQTLGVLNLRRNNFRGLIPNTFPVNCTLETLDFNGNSIEGEIPNSLASCTRLEVLDLGNNMLTGNFSCFLKNISTLRVLVLRSNRFQGRIGCLNNSGNWEMLQIVDLAHNNFSGDLLGNCLKRWQAMMVDNAHKLKHLSFEFLELSQSRYYQDAVTVTFKGLEIKLQKILTLFTSIDLSGNHLIGPIPEEVGLLRALYVLNLSSNALTGGIPSSIGNLSQLESLDLSSNNLNGSIPESLASLTFLSFLNLSFNQLVGLIPYGTQIQTFSPDSFAGNKALCGVPLSVNCNATDSEAKILPEFSGLKFAWQSIYTGIGFGVGGGALFALLMFWEEGRNWLEDSIDKILLVVLPMMGYTYKPRHEWDDEDEEDTEDEDSDFFEDHELDEMEDEYLQGRYCVFCSKLDISRKKVIHDPRCTCQSPFVSSSSFSSSSSSGST</sequence>
<evidence type="ECO:0000256" key="4">
    <source>
        <dbReference type="ARBA" id="ARBA00022729"/>
    </source>
</evidence>
<dbReference type="Pfam" id="PF12799">
    <property type="entry name" value="LRR_4"/>
    <property type="match status" value="1"/>
</dbReference>
<dbReference type="InterPro" id="IPR032675">
    <property type="entry name" value="LRR_dom_sf"/>
</dbReference>
<keyword evidence="13" id="KW-1185">Reference proteome</keyword>
<dbReference type="SUPFAM" id="SSF52058">
    <property type="entry name" value="L domain-like"/>
    <property type="match status" value="2"/>
</dbReference>
<evidence type="ECO:0000256" key="8">
    <source>
        <dbReference type="ARBA" id="ARBA00023180"/>
    </source>
</evidence>
<comment type="caution">
    <text evidence="12">The sequence shown here is derived from an EMBL/GenBank/DDBJ whole genome shotgun (WGS) entry which is preliminary data.</text>
</comment>
<comment type="subcellular location">
    <subcellularLocation>
        <location evidence="1">Membrane</location>
        <topology evidence="1">Single-pass membrane protein</topology>
    </subcellularLocation>
</comment>
<evidence type="ECO:0000256" key="6">
    <source>
        <dbReference type="ARBA" id="ARBA00022989"/>
    </source>
</evidence>
<name>A0A2P5F944_TREOI</name>
<dbReference type="STRING" id="63057.A0A2P5F944"/>
<dbReference type="PROSITE" id="PS51450">
    <property type="entry name" value="LRR"/>
    <property type="match status" value="1"/>
</dbReference>
<dbReference type="SUPFAM" id="SSF52047">
    <property type="entry name" value="RNI-like"/>
    <property type="match status" value="1"/>
</dbReference>
<evidence type="ECO:0000313" key="13">
    <source>
        <dbReference type="Proteomes" id="UP000237000"/>
    </source>
</evidence>